<reference evidence="5 7" key="2">
    <citation type="journal article" date="2019" name="Genome Biol. Evol.">
        <title>Insights into the evolution of the New World diploid cottons (Gossypium, subgenus Houzingenia) based on genome sequencing.</title>
        <authorList>
            <person name="Grover C.E."/>
            <person name="Arick M.A. 2nd"/>
            <person name="Thrash A."/>
            <person name="Conover J.L."/>
            <person name="Sanders W.S."/>
            <person name="Peterson D.G."/>
            <person name="Frelichowski J.E."/>
            <person name="Scheffler J.A."/>
            <person name="Scheffler B.E."/>
            <person name="Wendel J.F."/>
        </authorList>
    </citation>
    <scope>NUCLEOTIDE SEQUENCE [LARGE SCALE GENOMIC DNA]</scope>
    <source>
        <strain evidence="5">8</strain>
        <tissue evidence="5">Leaf</tissue>
    </source>
</reference>
<dbReference type="InterPro" id="IPR006969">
    <property type="entry name" value="Stig-like"/>
</dbReference>
<dbReference type="EMBL" id="JABEZZ010000009">
    <property type="protein sequence ID" value="MBA0596627.1"/>
    <property type="molecule type" value="Genomic_DNA"/>
</dbReference>
<dbReference type="PANTHER" id="PTHR33227">
    <property type="entry name" value="STIGMA-SPECIFIC STIG1-LIKE PROTEIN 3"/>
    <property type="match status" value="1"/>
</dbReference>
<evidence type="ECO:0000313" key="4">
    <source>
        <dbReference type="EMBL" id="KJB61831.1"/>
    </source>
</evidence>
<sequence>MASNTLKLIAMLSLTISVLLSLYPHSTFSFEMEDFDDEEEYVPDEPAIIPNLRSRSRFLKTSPKKDKIRKGAHCEPDPYHNICNGLSVNNGTGILYCCKTHCRNVLRDWNNCGECGHRCKFGERCCGGVCTDVVYNVNHCGKCDKQCSPGVQCDFGYCGYA</sequence>
<reference evidence="5" key="3">
    <citation type="submission" date="2020-04" db="EMBL/GenBank/DDBJ databases">
        <authorList>
            <person name="Grover C.E."/>
            <person name="Arick M.A. II"/>
            <person name="Thrash A."/>
            <person name="Conover J.L."/>
            <person name="Sanders W.S."/>
            <person name="Peterson D.G."/>
            <person name="Scheffler J.A."/>
            <person name="Scheffler B.E."/>
            <person name="Wendel J.F."/>
        </authorList>
    </citation>
    <scope>NUCLEOTIDE SEQUENCE</scope>
    <source>
        <strain evidence="5">8</strain>
        <tissue evidence="5">Leaf</tissue>
    </source>
</reference>
<name>A0A0D2U1M9_GOSRA</name>
<feature type="signal peptide" evidence="3">
    <location>
        <begin position="1"/>
        <end position="29"/>
    </location>
</feature>
<keyword evidence="6" id="KW-1185">Reference proteome</keyword>
<dbReference type="PANTHER" id="PTHR33227:SF6">
    <property type="entry name" value="PROTEIN GRIM REAPER"/>
    <property type="match status" value="1"/>
</dbReference>
<evidence type="ECO:0000256" key="2">
    <source>
        <dbReference type="ARBA" id="ARBA00022729"/>
    </source>
</evidence>
<evidence type="ECO:0000313" key="7">
    <source>
        <dbReference type="Proteomes" id="UP000593578"/>
    </source>
</evidence>
<accession>A0A0D2U1M9</accession>
<dbReference type="KEGG" id="gra:105767708"/>
<evidence type="ECO:0000256" key="3">
    <source>
        <dbReference type="SAM" id="SignalP"/>
    </source>
</evidence>
<organism evidence="4 6">
    <name type="scientific">Gossypium raimondii</name>
    <name type="common">Peruvian cotton</name>
    <name type="synonym">Gossypium klotzschianum subsp. raimondii</name>
    <dbReference type="NCBI Taxonomy" id="29730"/>
    <lineage>
        <taxon>Eukaryota</taxon>
        <taxon>Viridiplantae</taxon>
        <taxon>Streptophyta</taxon>
        <taxon>Embryophyta</taxon>
        <taxon>Tracheophyta</taxon>
        <taxon>Spermatophyta</taxon>
        <taxon>Magnoliopsida</taxon>
        <taxon>eudicotyledons</taxon>
        <taxon>Gunneridae</taxon>
        <taxon>Pentapetalae</taxon>
        <taxon>rosids</taxon>
        <taxon>malvids</taxon>
        <taxon>Malvales</taxon>
        <taxon>Malvaceae</taxon>
        <taxon>Malvoideae</taxon>
        <taxon>Gossypium</taxon>
    </lineage>
</organism>
<dbReference type="Pfam" id="PF04885">
    <property type="entry name" value="Stig1"/>
    <property type="match status" value="1"/>
</dbReference>
<evidence type="ECO:0000256" key="1">
    <source>
        <dbReference type="ARBA" id="ARBA00006010"/>
    </source>
</evidence>
<keyword evidence="2 3" id="KW-0732">Signal</keyword>
<dbReference type="eggNOG" id="ENOG502S52A">
    <property type="taxonomic scope" value="Eukaryota"/>
</dbReference>
<feature type="chain" id="PRO_5035989172" evidence="3">
    <location>
        <begin position="30"/>
        <end position="161"/>
    </location>
</feature>
<dbReference type="AlphaFoldDB" id="A0A0D2U1M9"/>
<evidence type="ECO:0000313" key="5">
    <source>
        <dbReference type="EMBL" id="MBA0596627.1"/>
    </source>
</evidence>
<dbReference type="EMBL" id="CM001748">
    <property type="protein sequence ID" value="KJB61831.1"/>
    <property type="molecule type" value="Genomic_DNA"/>
</dbReference>
<evidence type="ECO:0000313" key="6">
    <source>
        <dbReference type="Proteomes" id="UP000032304"/>
    </source>
</evidence>
<dbReference type="OrthoDB" id="2013942at2759"/>
<dbReference type="Gramene" id="KJB61831">
    <property type="protein sequence ID" value="KJB61831"/>
    <property type="gene ID" value="B456_009G384600"/>
</dbReference>
<proteinExistence type="inferred from homology"/>
<dbReference type="Proteomes" id="UP000032304">
    <property type="component" value="Chromosome 9"/>
</dbReference>
<dbReference type="Proteomes" id="UP000593578">
    <property type="component" value="Unassembled WGS sequence"/>
</dbReference>
<protein>
    <submittedName>
        <fullName evidence="4">Uncharacterized protein</fullName>
    </submittedName>
</protein>
<reference evidence="4 6" key="1">
    <citation type="journal article" date="2012" name="Nature">
        <title>Repeated polyploidization of Gossypium genomes and the evolution of spinnable cotton fibres.</title>
        <authorList>
            <person name="Paterson A.H."/>
            <person name="Wendel J.F."/>
            <person name="Gundlach H."/>
            <person name="Guo H."/>
            <person name="Jenkins J."/>
            <person name="Jin D."/>
            <person name="Llewellyn D."/>
            <person name="Showmaker K.C."/>
            <person name="Shu S."/>
            <person name="Udall J."/>
            <person name="Yoo M.J."/>
            <person name="Byers R."/>
            <person name="Chen W."/>
            <person name="Doron-Faigenboim A."/>
            <person name="Duke M.V."/>
            <person name="Gong L."/>
            <person name="Grimwood J."/>
            <person name="Grover C."/>
            <person name="Grupp K."/>
            <person name="Hu G."/>
            <person name="Lee T.H."/>
            <person name="Li J."/>
            <person name="Lin L."/>
            <person name="Liu T."/>
            <person name="Marler B.S."/>
            <person name="Page J.T."/>
            <person name="Roberts A.W."/>
            <person name="Romanel E."/>
            <person name="Sanders W.S."/>
            <person name="Szadkowski E."/>
            <person name="Tan X."/>
            <person name="Tang H."/>
            <person name="Xu C."/>
            <person name="Wang J."/>
            <person name="Wang Z."/>
            <person name="Zhang D."/>
            <person name="Zhang L."/>
            <person name="Ashrafi H."/>
            <person name="Bedon F."/>
            <person name="Bowers J.E."/>
            <person name="Brubaker C.L."/>
            <person name="Chee P.W."/>
            <person name="Das S."/>
            <person name="Gingle A.R."/>
            <person name="Haigler C.H."/>
            <person name="Harker D."/>
            <person name="Hoffmann L.V."/>
            <person name="Hovav R."/>
            <person name="Jones D.C."/>
            <person name="Lemke C."/>
            <person name="Mansoor S."/>
            <person name="ur Rahman M."/>
            <person name="Rainville L.N."/>
            <person name="Rambani A."/>
            <person name="Reddy U.K."/>
            <person name="Rong J.K."/>
            <person name="Saranga Y."/>
            <person name="Scheffler B.E."/>
            <person name="Scheffler J.A."/>
            <person name="Stelly D.M."/>
            <person name="Triplett B.A."/>
            <person name="Van Deynze A."/>
            <person name="Vaslin M.F."/>
            <person name="Waghmare V.N."/>
            <person name="Walford S.A."/>
            <person name="Wright R.J."/>
            <person name="Zaki E.A."/>
            <person name="Zhang T."/>
            <person name="Dennis E.S."/>
            <person name="Mayer K.F."/>
            <person name="Peterson D.G."/>
            <person name="Rokhsar D.S."/>
            <person name="Wang X."/>
            <person name="Schmutz J."/>
        </authorList>
    </citation>
    <scope>NUCLEOTIDE SEQUENCE [LARGE SCALE GENOMIC DNA]</scope>
</reference>
<dbReference type="OMA" id="LYCCKSH"/>
<comment type="similarity">
    <text evidence="1">Belongs to the STIG1 family.</text>
</comment>
<gene>
    <name evidence="4" type="ORF">B456_009G384600</name>
    <name evidence="5" type="ORF">Gorai_013439</name>
</gene>